<evidence type="ECO:0000256" key="15">
    <source>
        <dbReference type="SAM" id="SignalP"/>
    </source>
</evidence>
<dbReference type="PROSITE" id="PS00191">
    <property type="entry name" value="CYTOCHROME_B5_1"/>
    <property type="match status" value="1"/>
</dbReference>
<keyword evidence="9" id="KW-0560">Oxidoreductase</keyword>
<evidence type="ECO:0000256" key="8">
    <source>
        <dbReference type="ARBA" id="ARBA00022989"/>
    </source>
</evidence>
<keyword evidence="5 14" id="KW-0812">Transmembrane</keyword>
<evidence type="ECO:0000256" key="14">
    <source>
        <dbReference type="SAM" id="Phobius"/>
    </source>
</evidence>
<evidence type="ECO:0000256" key="13">
    <source>
        <dbReference type="ARBA" id="ARBA00023160"/>
    </source>
</evidence>
<evidence type="ECO:0000256" key="10">
    <source>
        <dbReference type="ARBA" id="ARBA00023004"/>
    </source>
</evidence>
<feature type="transmembrane region" description="Helical" evidence="14">
    <location>
        <begin position="144"/>
        <end position="164"/>
    </location>
</feature>
<comment type="similarity">
    <text evidence="2">Belongs to the fatty acid desaturase type 1 family.</text>
</comment>
<name>A0A7S3EHL5_9RHOD</name>
<keyword evidence="12 14" id="KW-0472">Membrane</keyword>
<proteinExistence type="inferred from homology"/>
<evidence type="ECO:0000256" key="1">
    <source>
        <dbReference type="ARBA" id="ARBA00004141"/>
    </source>
</evidence>
<keyword evidence="4" id="KW-0349">Heme</keyword>
<reference evidence="17" key="1">
    <citation type="submission" date="2021-01" db="EMBL/GenBank/DDBJ databases">
        <authorList>
            <person name="Corre E."/>
            <person name="Pelletier E."/>
            <person name="Niang G."/>
            <person name="Scheremetjew M."/>
            <person name="Finn R."/>
            <person name="Kale V."/>
            <person name="Holt S."/>
            <person name="Cochrane G."/>
            <person name="Meng A."/>
            <person name="Brown T."/>
            <person name="Cohen L."/>
        </authorList>
    </citation>
    <scope>NUCLEOTIDE SEQUENCE</scope>
    <source>
        <strain evidence="17">CCMP 769</strain>
    </source>
</reference>
<dbReference type="GO" id="GO:0020037">
    <property type="term" value="F:heme binding"/>
    <property type="evidence" value="ECO:0007669"/>
    <property type="project" value="InterPro"/>
</dbReference>
<accession>A0A7S3EHL5</accession>
<keyword evidence="7" id="KW-0276">Fatty acid metabolism</keyword>
<feature type="transmembrane region" description="Helical" evidence="14">
    <location>
        <begin position="171"/>
        <end position="190"/>
    </location>
</feature>
<evidence type="ECO:0000256" key="3">
    <source>
        <dbReference type="ARBA" id="ARBA00022516"/>
    </source>
</evidence>
<evidence type="ECO:0000256" key="7">
    <source>
        <dbReference type="ARBA" id="ARBA00022832"/>
    </source>
</evidence>
<evidence type="ECO:0000256" key="2">
    <source>
        <dbReference type="ARBA" id="ARBA00009295"/>
    </source>
</evidence>
<keyword evidence="6" id="KW-0479">Metal-binding</keyword>
<dbReference type="GO" id="GO:0005789">
    <property type="term" value="C:endoplasmic reticulum membrane"/>
    <property type="evidence" value="ECO:0007669"/>
    <property type="project" value="TreeGrafter"/>
</dbReference>
<evidence type="ECO:0000256" key="9">
    <source>
        <dbReference type="ARBA" id="ARBA00023002"/>
    </source>
</evidence>
<dbReference type="EMBL" id="HBHW01025750">
    <property type="protein sequence ID" value="CAE0052014.1"/>
    <property type="molecule type" value="Transcribed_RNA"/>
</dbReference>
<dbReference type="PROSITE" id="PS50255">
    <property type="entry name" value="CYTOCHROME_B5_2"/>
    <property type="match status" value="1"/>
</dbReference>
<keyword evidence="11" id="KW-0443">Lipid metabolism</keyword>
<gene>
    <name evidence="17" type="ORF">RMAR00112_LOCUS20014</name>
</gene>
<dbReference type="InterPro" id="IPR036400">
    <property type="entry name" value="Cyt_B5-like_heme/steroid_sf"/>
</dbReference>
<organism evidence="17">
    <name type="scientific">Rhodosorus marinus</name>
    <dbReference type="NCBI Taxonomy" id="101924"/>
    <lineage>
        <taxon>Eukaryota</taxon>
        <taxon>Rhodophyta</taxon>
        <taxon>Stylonematophyceae</taxon>
        <taxon>Stylonematales</taxon>
        <taxon>Stylonemataceae</taxon>
        <taxon>Rhodosorus</taxon>
    </lineage>
</organism>
<feature type="domain" description="Cytochrome b5 heme-binding" evidence="16">
    <location>
        <begin position="438"/>
        <end position="516"/>
    </location>
</feature>
<keyword evidence="13" id="KW-0275">Fatty acid biosynthesis</keyword>
<dbReference type="PROSITE" id="PS00476">
    <property type="entry name" value="FATTY_ACID_DESATUR_1"/>
    <property type="match status" value="1"/>
</dbReference>
<dbReference type="Pfam" id="PF00173">
    <property type="entry name" value="Cyt-b5"/>
    <property type="match status" value="1"/>
</dbReference>
<evidence type="ECO:0000256" key="6">
    <source>
        <dbReference type="ARBA" id="ARBA00022723"/>
    </source>
</evidence>
<feature type="transmembrane region" description="Helical" evidence="14">
    <location>
        <begin position="285"/>
        <end position="303"/>
    </location>
</feature>
<keyword evidence="8 14" id="KW-1133">Transmembrane helix</keyword>
<dbReference type="Gene3D" id="3.10.120.10">
    <property type="entry name" value="Cytochrome b5-like heme/steroid binding domain"/>
    <property type="match status" value="1"/>
</dbReference>
<dbReference type="GO" id="GO:0006636">
    <property type="term" value="P:unsaturated fatty acid biosynthetic process"/>
    <property type="evidence" value="ECO:0007669"/>
    <property type="project" value="TreeGrafter"/>
</dbReference>
<evidence type="ECO:0000256" key="11">
    <source>
        <dbReference type="ARBA" id="ARBA00023098"/>
    </source>
</evidence>
<dbReference type="InterPro" id="IPR015876">
    <property type="entry name" value="Acyl-CoA_DS"/>
</dbReference>
<evidence type="ECO:0000256" key="5">
    <source>
        <dbReference type="ARBA" id="ARBA00022692"/>
    </source>
</evidence>
<evidence type="ECO:0000259" key="16">
    <source>
        <dbReference type="PROSITE" id="PS50255"/>
    </source>
</evidence>
<dbReference type="GO" id="GO:0004768">
    <property type="term" value="F:stearoyl-CoA 9-desaturase activity"/>
    <property type="evidence" value="ECO:0007669"/>
    <property type="project" value="TreeGrafter"/>
</dbReference>
<dbReference type="PANTHER" id="PTHR11351">
    <property type="entry name" value="ACYL-COA DESATURASE"/>
    <property type="match status" value="1"/>
</dbReference>
<comment type="subcellular location">
    <subcellularLocation>
        <location evidence="1">Membrane</location>
        <topology evidence="1">Multi-pass membrane protein</topology>
    </subcellularLocation>
</comment>
<dbReference type="AlphaFoldDB" id="A0A7S3EHL5"/>
<keyword evidence="10" id="KW-0408">Iron</keyword>
<evidence type="ECO:0000313" key="17">
    <source>
        <dbReference type="EMBL" id="CAE0052014.1"/>
    </source>
</evidence>
<keyword evidence="3" id="KW-0444">Lipid biosynthesis</keyword>
<evidence type="ECO:0000256" key="4">
    <source>
        <dbReference type="ARBA" id="ARBA00022617"/>
    </source>
</evidence>
<dbReference type="PRINTS" id="PR00075">
    <property type="entry name" value="FACDDSATRASE"/>
</dbReference>
<dbReference type="InterPro" id="IPR005804">
    <property type="entry name" value="FA_desaturase_dom"/>
</dbReference>
<dbReference type="InterPro" id="IPR001199">
    <property type="entry name" value="Cyt_B5-like_heme/steroid-bd"/>
</dbReference>
<feature type="signal peptide" evidence="15">
    <location>
        <begin position="1"/>
        <end position="24"/>
    </location>
</feature>
<dbReference type="Pfam" id="PF00487">
    <property type="entry name" value="FA_desaturase"/>
    <property type="match status" value="1"/>
</dbReference>
<dbReference type="PANTHER" id="PTHR11351:SF31">
    <property type="entry name" value="DESATURASE 1, ISOFORM A-RELATED"/>
    <property type="match status" value="1"/>
</dbReference>
<dbReference type="GO" id="GO:0005506">
    <property type="term" value="F:iron ion binding"/>
    <property type="evidence" value="ECO:0007669"/>
    <property type="project" value="TreeGrafter"/>
</dbReference>
<protein>
    <recommendedName>
        <fullName evidence="16">Cytochrome b5 heme-binding domain-containing protein</fullName>
    </recommendedName>
</protein>
<dbReference type="CDD" id="cd03505">
    <property type="entry name" value="Delta9-FADS-like"/>
    <property type="match status" value="1"/>
</dbReference>
<feature type="transmembrane region" description="Helical" evidence="14">
    <location>
        <begin position="202"/>
        <end position="224"/>
    </location>
</feature>
<dbReference type="InterPro" id="IPR018506">
    <property type="entry name" value="Cyt_B5_heme-BS"/>
</dbReference>
<keyword evidence="15" id="KW-0732">Signal</keyword>
<evidence type="ECO:0000256" key="12">
    <source>
        <dbReference type="ARBA" id="ARBA00023136"/>
    </source>
</evidence>
<dbReference type="InterPro" id="IPR001522">
    <property type="entry name" value="FADS-1_CS"/>
</dbReference>
<sequence>MIIAILVFRSIIIVLSTCFSKAIGGDAVDRCPRTKIPFWVVILNHFGLFEGGRVEEVAMRRGVKGFWGRVFQDVDIQVIAERDSSRVYSVALVLHSLEFVGRMTVSVDHEYDANHGLRYEVTKSSKYVTDGDLKDLPFFQRINWLSTTIIFTPLIAFILGMFFVELKWQTLLLAIAQYILSGLGITAGYHRLWSHKSYKAGMFLQLVLACWGAAAFEGSIRWWCRNHRAHHRYVDTDKDPYAVHKGFWYAHLGWMVFKQEKGRSGRVDITDLNEDKLIMWQHKNYLPIAIGFAFVLPVTLATFCWNDFWGGLVYACMGRMFIVHQATFCVNSLAHTLGSQTYSTEHTSYDHVITALVTFGEGYHNYHHEFPHDYRNGIRWYQFDPTKWVIRFSNLFGMTSSLLVFPDNEIKKARVQVKQQQLDQQKKEIDWGRPVETLDEMTWQDVRRRTEEGEILVVIENIVYKVDEFLAHHPGGPQILKFWKGRDASLAFNGETYNHSKAARNLLMNFRLAKYVTPSSTNGRSAFVSGKRLTLFFSLPRLCRLVEKLE</sequence>
<feature type="chain" id="PRO_5031520305" description="Cytochrome b5 heme-binding domain-containing protein" evidence="15">
    <location>
        <begin position="25"/>
        <end position="550"/>
    </location>
</feature>
<dbReference type="SUPFAM" id="SSF55856">
    <property type="entry name" value="Cytochrome b5-like heme/steroid binding domain"/>
    <property type="match status" value="1"/>
</dbReference>
<dbReference type="SMART" id="SM01117">
    <property type="entry name" value="Cyt-b5"/>
    <property type="match status" value="1"/>
</dbReference>